<dbReference type="InterPro" id="IPR005532">
    <property type="entry name" value="SUMF_dom"/>
</dbReference>
<proteinExistence type="predicted"/>
<organism evidence="2 3">
    <name type="scientific">Sedimenticola selenatireducens</name>
    <dbReference type="NCBI Taxonomy" id="191960"/>
    <lineage>
        <taxon>Bacteria</taxon>
        <taxon>Pseudomonadati</taxon>
        <taxon>Pseudomonadota</taxon>
        <taxon>Gammaproteobacteria</taxon>
        <taxon>Chromatiales</taxon>
        <taxon>Sedimenticolaceae</taxon>
        <taxon>Sedimenticola</taxon>
    </lineage>
</organism>
<protein>
    <submittedName>
        <fullName evidence="2">Formylglycine-generating enzyme family protein</fullName>
    </submittedName>
</protein>
<reference evidence="2 3" key="1">
    <citation type="submission" date="2017-11" db="EMBL/GenBank/DDBJ databases">
        <title>Genome-resolved metagenomics identifies genetic mobility, metabolic interactions, and unexpected diversity in perchlorate-reducing communities.</title>
        <authorList>
            <person name="Barnum T.P."/>
            <person name="Figueroa I.A."/>
            <person name="Carlstrom C.I."/>
            <person name="Lucas L.N."/>
            <person name="Engelbrektson A.L."/>
            <person name="Coates J.D."/>
        </authorList>
    </citation>
    <scope>NUCLEOTIDE SEQUENCE [LARGE SCALE GENOMIC DNA]</scope>
    <source>
        <strain evidence="2">BM301</strain>
    </source>
</reference>
<dbReference type="GO" id="GO:0120147">
    <property type="term" value="F:formylglycine-generating oxidase activity"/>
    <property type="evidence" value="ECO:0007669"/>
    <property type="project" value="TreeGrafter"/>
</dbReference>
<dbReference type="InterPro" id="IPR051043">
    <property type="entry name" value="Sulfatase_Mod_Factor_Kinase"/>
</dbReference>
<dbReference type="STRING" id="1111735.GCA_000428045_01246"/>
<feature type="domain" description="Sulfatase-modifying factor enzyme-like" evidence="1">
    <location>
        <begin position="11"/>
        <end position="221"/>
    </location>
</feature>
<evidence type="ECO:0000313" key="2">
    <source>
        <dbReference type="EMBL" id="PLX59564.1"/>
    </source>
</evidence>
<dbReference type="AlphaFoldDB" id="A0A2N6CR79"/>
<dbReference type="PANTHER" id="PTHR23150">
    <property type="entry name" value="SULFATASE MODIFYING FACTOR 1, 2"/>
    <property type="match status" value="1"/>
</dbReference>
<dbReference type="SUPFAM" id="SSF56436">
    <property type="entry name" value="C-type lectin-like"/>
    <property type="match status" value="1"/>
</dbReference>
<comment type="caution">
    <text evidence="2">The sequence shown here is derived from an EMBL/GenBank/DDBJ whole genome shotgun (WGS) entry which is preliminary data.</text>
</comment>
<dbReference type="EMBL" id="PKUN01000031">
    <property type="protein sequence ID" value="PLX59564.1"/>
    <property type="molecule type" value="Genomic_DNA"/>
</dbReference>
<evidence type="ECO:0000259" key="1">
    <source>
        <dbReference type="Pfam" id="PF03781"/>
    </source>
</evidence>
<dbReference type="InterPro" id="IPR042095">
    <property type="entry name" value="SUMF_sf"/>
</dbReference>
<name>A0A2N6CR79_9GAMM</name>
<dbReference type="Proteomes" id="UP000235015">
    <property type="component" value="Unassembled WGS sequence"/>
</dbReference>
<dbReference type="Gene3D" id="3.90.1580.10">
    <property type="entry name" value="paralog of FGE (formylglycine-generating enzyme)"/>
    <property type="match status" value="1"/>
</dbReference>
<dbReference type="PANTHER" id="PTHR23150:SF19">
    <property type="entry name" value="FORMYLGLYCINE-GENERATING ENZYME"/>
    <property type="match status" value="1"/>
</dbReference>
<dbReference type="Pfam" id="PF03781">
    <property type="entry name" value="FGE-sulfatase"/>
    <property type="match status" value="1"/>
</dbReference>
<evidence type="ECO:0000313" key="3">
    <source>
        <dbReference type="Proteomes" id="UP000235015"/>
    </source>
</evidence>
<accession>A0A2N6CR79</accession>
<sequence length="228" mass="26203">MGSPLDEKDRFENERQHEVHVGRFEMLKTPVTFAMFDIFCDEVRRNRPRDENWGRGNRPVINITYWSAMDYCDWLSKQTGANIRLPTEAEWEYACRAGTNTAFWTGKSISPGQANFDGNYTYCGSGKGASRGQTTAVNEFPANPWGLHDMHGNVWEWCASIYDELYSGLEQMDAGHLDDDLRERVVRGGSWHNVPGGLRSASRNKLMPNYHYLRIGFRIVRDVEQTSH</sequence>
<gene>
    <name evidence="2" type="ORF">C0630_19235</name>
</gene>
<dbReference type="InterPro" id="IPR016187">
    <property type="entry name" value="CTDL_fold"/>
</dbReference>